<keyword evidence="3" id="KW-1185">Reference proteome</keyword>
<feature type="compositionally biased region" description="Polar residues" evidence="1">
    <location>
        <begin position="7"/>
        <end position="18"/>
    </location>
</feature>
<feature type="region of interest" description="Disordered" evidence="1">
    <location>
        <begin position="1"/>
        <end position="25"/>
    </location>
</feature>
<evidence type="ECO:0000256" key="1">
    <source>
        <dbReference type="SAM" id="MobiDB-lite"/>
    </source>
</evidence>
<dbReference type="Proteomes" id="UP001066276">
    <property type="component" value="Chromosome 5"/>
</dbReference>
<gene>
    <name evidence="2" type="ORF">NDU88_009872</name>
</gene>
<reference evidence="2" key="1">
    <citation type="journal article" date="2022" name="bioRxiv">
        <title>Sequencing and chromosome-scale assembly of the giantPleurodeles waltlgenome.</title>
        <authorList>
            <person name="Brown T."/>
            <person name="Elewa A."/>
            <person name="Iarovenko S."/>
            <person name="Subramanian E."/>
            <person name="Araus A.J."/>
            <person name="Petzold A."/>
            <person name="Susuki M."/>
            <person name="Suzuki K.-i.T."/>
            <person name="Hayashi T."/>
            <person name="Toyoda A."/>
            <person name="Oliveira C."/>
            <person name="Osipova E."/>
            <person name="Leigh N.D."/>
            <person name="Simon A."/>
            <person name="Yun M.H."/>
        </authorList>
    </citation>
    <scope>NUCLEOTIDE SEQUENCE</scope>
    <source>
        <strain evidence="2">20211129_DDA</strain>
        <tissue evidence="2">Liver</tissue>
    </source>
</reference>
<proteinExistence type="predicted"/>
<organism evidence="2 3">
    <name type="scientific">Pleurodeles waltl</name>
    <name type="common">Iberian ribbed newt</name>
    <dbReference type="NCBI Taxonomy" id="8319"/>
    <lineage>
        <taxon>Eukaryota</taxon>
        <taxon>Metazoa</taxon>
        <taxon>Chordata</taxon>
        <taxon>Craniata</taxon>
        <taxon>Vertebrata</taxon>
        <taxon>Euteleostomi</taxon>
        <taxon>Amphibia</taxon>
        <taxon>Batrachia</taxon>
        <taxon>Caudata</taxon>
        <taxon>Salamandroidea</taxon>
        <taxon>Salamandridae</taxon>
        <taxon>Pleurodelinae</taxon>
        <taxon>Pleurodeles</taxon>
    </lineage>
</organism>
<feature type="compositionally biased region" description="Polar residues" evidence="1">
    <location>
        <begin position="154"/>
        <end position="172"/>
    </location>
</feature>
<feature type="region of interest" description="Disordered" evidence="1">
    <location>
        <begin position="149"/>
        <end position="172"/>
    </location>
</feature>
<dbReference type="AlphaFoldDB" id="A0AAV7RZJ3"/>
<accession>A0AAV7RZJ3</accession>
<evidence type="ECO:0000313" key="2">
    <source>
        <dbReference type="EMBL" id="KAJ1157157.1"/>
    </source>
</evidence>
<sequence>MGWHRQAASSQGNTREQYTTPTPLPQCQTCVGGPGEVLGTPATVEEPLRAELLAAMQGSRVALKGKIETVAVEEQGRDLKKGVAGVEGQALCHEHQIYFFVSVTLEGTLWGKSHIFEHPEEVWRWLEMWDKDAPGRSGRSGLVATRASDVDGSDWQNHGESQMQASAQRGVSSDSRIEIQQDGTMAVVVPELAAKLTVAPDQEMEMISVDT</sequence>
<name>A0AAV7RZJ3_PLEWA</name>
<evidence type="ECO:0000313" key="3">
    <source>
        <dbReference type="Proteomes" id="UP001066276"/>
    </source>
</evidence>
<dbReference type="EMBL" id="JANPWB010000009">
    <property type="protein sequence ID" value="KAJ1157157.1"/>
    <property type="molecule type" value="Genomic_DNA"/>
</dbReference>
<protein>
    <submittedName>
        <fullName evidence="2">Uncharacterized protein</fullName>
    </submittedName>
</protein>
<comment type="caution">
    <text evidence="2">The sequence shown here is derived from an EMBL/GenBank/DDBJ whole genome shotgun (WGS) entry which is preliminary data.</text>
</comment>